<evidence type="ECO:0000256" key="6">
    <source>
        <dbReference type="ARBA" id="ARBA00022833"/>
    </source>
</evidence>
<evidence type="ECO:0000256" key="3">
    <source>
        <dbReference type="ARBA" id="ARBA00022490"/>
    </source>
</evidence>
<dbReference type="Proteomes" id="UP000694923">
    <property type="component" value="Unplaced"/>
</dbReference>
<evidence type="ECO:0000259" key="10">
    <source>
        <dbReference type="PROSITE" id="PS50119"/>
    </source>
</evidence>
<evidence type="ECO:0000256" key="7">
    <source>
        <dbReference type="PROSITE-ProRule" id="PRU00024"/>
    </source>
</evidence>
<sequence length="547" mass="61071">MPSNPSMQVLHKGPACPACTGPLKDAVTAPCGHTFCWLCLSPPSKMGSQPSGRVLLCPLCKEEEQTETFMAPVPLGPLGETYCEEHGEKIYFFCENDAEFLCVFCREGPIHQTHTVGFLDEAIQPYWDAVTAPCGHTFCWLCLSPPSKMGAQPSGRVLLCPLCKEEEQTETFMAPVPLGPLGETYCEEHGEKIYFFCENDAEFLCVFCRAGPIHQTHTVGFLDEAIQPYRVRTHLSFYLLQTQIESKKQQVEAAFERLQQELWEQQCLLLDRLRELEQEIRKERDDYHTKVSEEVTRLGAQVKELEEKCKQSASELLQDVRVNHSRCEMKTFVSPEAISPDLVKKIRGLHRKILTLPEMMRTFSENLVHHLETDSVVITLDPQTASRSLVLSEDRKSVRYTRQKEHLPDGPLRFDGLPAVLGSPGFSSGRHRWQVEVQLGDGGGCTVGVAAEGVRRKGEMGLSAEEGVWAVIMSHQQCWASTSPGTDLPLSEIPRGVGVALDYEAGRVTLLNTETQAPIFTFAASFSGKVFPFFAVWKKGSCLTLKG</sequence>
<dbReference type="Pfam" id="PF13445">
    <property type="entry name" value="zf-RING_UBOX"/>
    <property type="match status" value="1"/>
</dbReference>
<dbReference type="InterPro" id="IPR043136">
    <property type="entry name" value="B30.2/SPRY_sf"/>
</dbReference>
<keyword evidence="5 7" id="KW-0863">Zinc-finger</keyword>
<evidence type="ECO:0000259" key="9">
    <source>
        <dbReference type="PROSITE" id="PS50089"/>
    </source>
</evidence>
<protein>
    <submittedName>
        <fullName evidence="13">Tripartite motif-containing protein 15-like</fullName>
    </submittedName>
</protein>
<dbReference type="SMART" id="SM00184">
    <property type="entry name" value="RING"/>
    <property type="match status" value="2"/>
</dbReference>
<gene>
    <name evidence="13" type="primary">LOC103582728</name>
</gene>
<dbReference type="Pfam" id="PF00097">
    <property type="entry name" value="zf-C3HC4"/>
    <property type="match status" value="1"/>
</dbReference>
<evidence type="ECO:0000256" key="8">
    <source>
        <dbReference type="SAM" id="Coils"/>
    </source>
</evidence>
<feature type="domain" description="RING-type" evidence="9">
    <location>
        <begin position="102"/>
        <end position="164"/>
    </location>
</feature>
<dbReference type="SMART" id="SM00449">
    <property type="entry name" value="SPRY"/>
    <property type="match status" value="1"/>
</dbReference>
<feature type="domain" description="RING-type" evidence="9">
    <location>
        <begin position="16"/>
        <end position="61"/>
    </location>
</feature>
<dbReference type="SMART" id="SM00336">
    <property type="entry name" value="BBOX"/>
    <property type="match status" value="2"/>
</dbReference>
<dbReference type="Gene3D" id="3.30.160.60">
    <property type="entry name" value="Classic Zinc Finger"/>
    <property type="match status" value="2"/>
</dbReference>
<evidence type="ECO:0000256" key="2">
    <source>
        <dbReference type="ARBA" id="ARBA00008518"/>
    </source>
</evidence>
<dbReference type="InterPro" id="IPR013083">
    <property type="entry name" value="Znf_RING/FYVE/PHD"/>
</dbReference>
<dbReference type="SUPFAM" id="SSF57845">
    <property type="entry name" value="B-box zinc-binding domain"/>
    <property type="match status" value="2"/>
</dbReference>
<dbReference type="SUPFAM" id="SSF49899">
    <property type="entry name" value="Concanavalin A-like lectins/glucanases"/>
    <property type="match status" value="1"/>
</dbReference>
<dbReference type="Pfam" id="PF00622">
    <property type="entry name" value="SPRY"/>
    <property type="match status" value="1"/>
</dbReference>
<dbReference type="InterPro" id="IPR003879">
    <property type="entry name" value="Butyrophylin_SPRY"/>
</dbReference>
<keyword evidence="4" id="KW-0479">Metal-binding</keyword>
<keyword evidence="6" id="KW-0862">Zinc</keyword>
<dbReference type="GeneID" id="103582728"/>
<dbReference type="CDD" id="cd15826">
    <property type="entry name" value="SPRY_PRY_TRIM15"/>
    <property type="match status" value="1"/>
</dbReference>
<organism evidence="12 13">
    <name type="scientific">Galeopterus variegatus</name>
    <name type="common">Malayan flying lemur</name>
    <name type="synonym">Cynocephalus variegatus</name>
    <dbReference type="NCBI Taxonomy" id="482537"/>
    <lineage>
        <taxon>Eukaryota</taxon>
        <taxon>Metazoa</taxon>
        <taxon>Chordata</taxon>
        <taxon>Craniata</taxon>
        <taxon>Vertebrata</taxon>
        <taxon>Euteleostomi</taxon>
        <taxon>Mammalia</taxon>
        <taxon>Eutheria</taxon>
        <taxon>Euarchontoglires</taxon>
        <taxon>Dermoptera</taxon>
        <taxon>Cynocephalidae</taxon>
        <taxon>Galeopterus</taxon>
    </lineage>
</organism>
<dbReference type="InterPro" id="IPR050143">
    <property type="entry name" value="TRIM/RBCC"/>
</dbReference>
<evidence type="ECO:0000256" key="4">
    <source>
        <dbReference type="ARBA" id="ARBA00022723"/>
    </source>
</evidence>
<dbReference type="PROSITE" id="PS50188">
    <property type="entry name" value="B302_SPRY"/>
    <property type="match status" value="1"/>
</dbReference>
<reference evidence="13" key="1">
    <citation type="submission" date="2025-08" db="UniProtKB">
        <authorList>
            <consortium name="RefSeq"/>
        </authorList>
    </citation>
    <scope>IDENTIFICATION</scope>
</reference>
<feature type="domain" description="B box-type" evidence="10">
    <location>
        <begin position="181"/>
        <end position="222"/>
    </location>
</feature>
<dbReference type="InterPro" id="IPR001870">
    <property type="entry name" value="B30.2/SPRY"/>
</dbReference>
<dbReference type="InterPro" id="IPR017907">
    <property type="entry name" value="Znf_RING_CS"/>
</dbReference>
<evidence type="ECO:0000256" key="1">
    <source>
        <dbReference type="ARBA" id="ARBA00004496"/>
    </source>
</evidence>
<evidence type="ECO:0000313" key="12">
    <source>
        <dbReference type="Proteomes" id="UP000694923"/>
    </source>
</evidence>
<accession>A0ABM0Q280</accession>
<proteinExistence type="inferred from homology"/>
<dbReference type="PANTHER" id="PTHR24103">
    <property type="entry name" value="E3 UBIQUITIN-PROTEIN LIGASE TRIM"/>
    <property type="match status" value="1"/>
</dbReference>
<dbReference type="PROSITE" id="PS50089">
    <property type="entry name" value="ZF_RING_2"/>
    <property type="match status" value="2"/>
</dbReference>
<dbReference type="PRINTS" id="PR01407">
    <property type="entry name" value="BUTYPHLNCDUF"/>
</dbReference>
<keyword evidence="12" id="KW-1185">Reference proteome</keyword>
<dbReference type="InterPro" id="IPR018957">
    <property type="entry name" value="Znf_C3HC4_RING-type"/>
</dbReference>
<comment type="similarity">
    <text evidence="2">Belongs to the TRIM/RBCC family.</text>
</comment>
<feature type="domain" description="B box-type" evidence="10">
    <location>
        <begin position="78"/>
        <end position="119"/>
    </location>
</feature>
<dbReference type="InterPro" id="IPR003877">
    <property type="entry name" value="SPRY_dom"/>
</dbReference>
<feature type="domain" description="B30.2/SPRY" evidence="11">
    <location>
        <begin position="358"/>
        <end position="547"/>
    </location>
</feature>
<dbReference type="SMART" id="SM00589">
    <property type="entry name" value="PRY"/>
    <property type="match status" value="1"/>
</dbReference>
<keyword evidence="8" id="KW-0175">Coiled coil</keyword>
<dbReference type="InterPro" id="IPR001841">
    <property type="entry name" value="Znf_RING"/>
</dbReference>
<dbReference type="InterPro" id="IPR000315">
    <property type="entry name" value="Znf_B-box"/>
</dbReference>
<dbReference type="Gene3D" id="3.30.40.10">
    <property type="entry name" value="Zinc/RING finger domain, C3HC4 (zinc finger)"/>
    <property type="match status" value="2"/>
</dbReference>
<evidence type="ECO:0000259" key="11">
    <source>
        <dbReference type="PROSITE" id="PS50188"/>
    </source>
</evidence>
<dbReference type="Pfam" id="PF13765">
    <property type="entry name" value="PRY"/>
    <property type="match status" value="1"/>
</dbReference>
<evidence type="ECO:0000256" key="5">
    <source>
        <dbReference type="ARBA" id="ARBA00022771"/>
    </source>
</evidence>
<dbReference type="InterPro" id="IPR006574">
    <property type="entry name" value="PRY"/>
</dbReference>
<dbReference type="Gene3D" id="2.60.120.920">
    <property type="match status" value="1"/>
</dbReference>
<name>A0ABM0Q280_GALVR</name>
<dbReference type="RefSeq" id="XP_008562471.1">
    <property type="nucleotide sequence ID" value="XM_008564249.1"/>
</dbReference>
<dbReference type="InterPro" id="IPR013320">
    <property type="entry name" value="ConA-like_dom_sf"/>
</dbReference>
<dbReference type="PROSITE" id="PS50119">
    <property type="entry name" value="ZF_BBOX"/>
    <property type="match status" value="2"/>
</dbReference>
<dbReference type="SUPFAM" id="SSF57850">
    <property type="entry name" value="RING/U-box"/>
    <property type="match status" value="2"/>
</dbReference>
<keyword evidence="3" id="KW-0963">Cytoplasm</keyword>
<evidence type="ECO:0000313" key="13">
    <source>
        <dbReference type="RefSeq" id="XP_008562471.1"/>
    </source>
</evidence>
<feature type="coiled-coil region" evidence="8">
    <location>
        <begin position="241"/>
        <end position="315"/>
    </location>
</feature>
<dbReference type="PROSITE" id="PS00518">
    <property type="entry name" value="ZF_RING_1"/>
    <property type="match status" value="2"/>
</dbReference>
<comment type="subcellular location">
    <subcellularLocation>
        <location evidence="1">Cytoplasm</location>
    </subcellularLocation>
</comment>
<dbReference type="Pfam" id="PF00643">
    <property type="entry name" value="zf-B_box"/>
    <property type="match status" value="2"/>
</dbReference>
<dbReference type="InterPro" id="IPR027370">
    <property type="entry name" value="Znf-RING_euk"/>
</dbReference>